<sequence length="494" mass="54957">MSALRKAHFYRRVPKELTEGNALGGVVSLVGIVCSAFLVYSNAAAYLTTAVRTKLVLDLNTEDHIELAFNITMEGLPCRFTAIDFFDVTGTKRLNISRDIMKVRVSSSDGHILGMGEEEEWTDDVEHDDPDESNRQAHELASLIAEEAEGEAEDVPMLIGGATERDTKERRHFSAFVNSKDFVMVAYGAPWCPWSRRMEPVWKALHMTVLTSPLHDTVALGRVDCTVEKQLCASQQVSAFPTLRIYRAHDTHSHENYHGDRTVEALHDFLQESVEGMEEAAGFHPLTHLSHRAGEGCQVSGGVLISRVPGSLRFSAQSPQAAHSFDPLMMNASHHVSALLFVPPLFDRASHIEWSSQLTTHSLGAIIDPGEAALRQETFVMHEQATTLKHYLKVVPQRKVAIDGHVSDTFQYSTNYNEFRPTDLKPHAADPQQRLVPNAVFSYDISPYRVVHREERQSLGSFLTQLCAIVGGCFTVFGLIDSALFYGVKAVKQD</sequence>
<dbReference type="Pfam" id="PF07970">
    <property type="entry name" value="COPIIcoated_ERV"/>
    <property type="match status" value="1"/>
</dbReference>
<dbReference type="InterPro" id="IPR039542">
    <property type="entry name" value="Erv_N"/>
</dbReference>
<dbReference type="PANTHER" id="PTHR10984:SF37">
    <property type="entry name" value="PROTEIN DISULFIDE-ISOMERASE 5-3"/>
    <property type="match status" value="1"/>
</dbReference>
<dbReference type="InterPro" id="IPR013766">
    <property type="entry name" value="Thioredoxin_domain"/>
</dbReference>
<dbReference type="GO" id="GO:0016020">
    <property type="term" value="C:membrane"/>
    <property type="evidence" value="ECO:0007669"/>
    <property type="project" value="UniProtKB-SubCell"/>
</dbReference>
<evidence type="ECO:0000313" key="7">
    <source>
        <dbReference type="EMBL" id="CAD8501833.1"/>
    </source>
</evidence>
<keyword evidence="4 5" id="KW-0472">Membrane</keyword>
<reference evidence="7" key="1">
    <citation type="submission" date="2021-01" db="EMBL/GenBank/DDBJ databases">
        <authorList>
            <person name="Corre E."/>
            <person name="Pelletier E."/>
            <person name="Niang G."/>
            <person name="Scheremetjew M."/>
            <person name="Finn R."/>
            <person name="Kale V."/>
            <person name="Holt S."/>
            <person name="Cochrane G."/>
            <person name="Meng A."/>
            <person name="Brown T."/>
            <person name="Cohen L."/>
        </authorList>
    </citation>
    <scope>NUCLEOTIDE SEQUENCE</scope>
    <source>
        <strain evidence="7">CCMP1374</strain>
    </source>
</reference>
<evidence type="ECO:0000256" key="5">
    <source>
        <dbReference type="SAM" id="Phobius"/>
    </source>
</evidence>
<feature type="domain" description="Thioredoxin" evidence="6">
    <location>
        <begin position="134"/>
        <end position="275"/>
    </location>
</feature>
<evidence type="ECO:0000256" key="4">
    <source>
        <dbReference type="ARBA" id="ARBA00023136"/>
    </source>
</evidence>
<comment type="subcellular location">
    <subcellularLocation>
        <location evidence="1">Membrane</location>
    </subcellularLocation>
</comment>
<dbReference type="Gene3D" id="3.40.30.10">
    <property type="entry name" value="Glutaredoxin"/>
    <property type="match status" value="1"/>
</dbReference>
<evidence type="ECO:0000256" key="1">
    <source>
        <dbReference type="ARBA" id="ARBA00004370"/>
    </source>
</evidence>
<dbReference type="Pfam" id="PF00085">
    <property type="entry name" value="Thioredoxin"/>
    <property type="match status" value="1"/>
</dbReference>
<dbReference type="SUPFAM" id="SSF52833">
    <property type="entry name" value="Thioredoxin-like"/>
    <property type="match status" value="1"/>
</dbReference>
<organism evidence="7">
    <name type="scientific">Phaeocystis antarctica</name>
    <dbReference type="NCBI Taxonomy" id="33657"/>
    <lineage>
        <taxon>Eukaryota</taxon>
        <taxon>Haptista</taxon>
        <taxon>Haptophyta</taxon>
        <taxon>Prymnesiophyceae</taxon>
        <taxon>Phaeocystales</taxon>
        <taxon>Phaeocystaceae</taxon>
        <taxon>Phaeocystis</taxon>
    </lineage>
</organism>
<dbReference type="PROSITE" id="PS51352">
    <property type="entry name" value="THIOREDOXIN_2"/>
    <property type="match status" value="1"/>
</dbReference>
<dbReference type="CDD" id="cd02961">
    <property type="entry name" value="PDI_a_family"/>
    <property type="match status" value="1"/>
</dbReference>
<dbReference type="GO" id="GO:0005783">
    <property type="term" value="C:endoplasmic reticulum"/>
    <property type="evidence" value="ECO:0007669"/>
    <property type="project" value="TreeGrafter"/>
</dbReference>
<keyword evidence="3 5" id="KW-1133">Transmembrane helix</keyword>
<name>A0A7S0F2E4_9EUKA</name>
<dbReference type="InterPro" id="IPR012936">
    <property type="entry name" value="Erv_C"/>
</dbReference>
<dbReference type="Pfam" id="PF13850">
    <property type="entry name" value="ERGIC_N"/>
    <property type="match status" value="1"/>
</dbReference>
<dbReference type="EMBL" id="HBEP01028914">
    <property type="protein sequence ID" value="CAD8501833.1"/>
    <property type="molecule type" value="Transcribed_RNA"/>
</dbReference>
<feature type="transmembrane region" description="Helical" evidence="5">
    <location>
        <begin position="21"/>
        <end position="40"/>
    </location>
</feature>
<gene>
    <name evidence="7" type="ORF">PANT1444_LOCUS16399</name>
</gene>
<evidence type="ECO:0000256" key="2">
    <source>
        <dbReference type="ARBA" id="ARBA00022692"/>
    </source>
</evidence>
<evidence type="ECO:0000256" key="3">
    <source>
        <dbReference type="ARBA" id="ARBA00022989"/>
    </source>
</evidence>
<dbReference type="InterPro" id="IPR045888">
    <property type="entry name" value="Erv"/>
</dbReference>
<proteinExistence type="predicted"/>
<dbReference type="AlphaFoldDB" id="A0A7S0F2E4"/>
<protein>
    <recommendedName>
        <fullName evidence="6">Thioredoxin domain-containing protein</fullName>
    </recommendedName>
</protein>
<accession>A0A7S0F2E4</accession>
<evidence type="ECO:0000259" key="6">
    <source>
        <dbReference type="PROSITE" id="PS51352"/>
    </source>
</evidence>
<dbReference type="PANTHER" id="PTHR10984">
    <property type="entry name" value="ENDOPLASMIC RETICULUM-GOLGI INTERMEDIATE COMPARTMENT PROTEIN"/>
    <property type="match status" value="1"/>
</dbReference>
<dbReference type="InterPro" id="IPR036249">
    <property type="entry name" value="Thioredoxin-like_sf"/>
</dbReference>
<feature type="transmembrane region" description="Helical" evidence="5">
    <location>
        <begin position="462"/>
        <end position="488"/>
    </location>
</feature>
<dbReference type="GO" id="GO:0030134">
    <property type="term" value="C:COPII-coated ER to Golgi transport vesicle"/>
    <property type="evidence" value="ECO:0007669"/>
    <property type="project" value="TreeGrafter"/>
</dbReference>
<keyword evidence="2 5" id="KW-0812">Transmembrane</keyword>